<evidence type="ECO:0000313" key="2">
    <source>
        <dbReference type="EMBL" id="CAH3176068.1"/>
    </source>
</evidence>
<proteinExistence type="predicted"/>
<protein>
    <recommendedName>
        <fullName evidence="1">EF-hand domain-containing protein</fullName>
    </recommendedName>
</protein>
<reference evidence="2 3" key="1">
    <citation type="submission" date="2022-05" db="EMBL/GenBank/DDBJ databases">
        <authorList>
            <consortium name="Genoscope - CEA"/>
            <person name="William W."/>
        </authorList>
    </citation>
    <scope>NUCLEOTIDE SEQUENCE [LARGE SCALE GENOMIC DNA]</scope>
</reference>
<feature type="domain" description="EF-hand" evidence="1">
    <location>
        <begin position="91"/>
        <end position="126"/>
    </location>
</feature>
<dbReference type="PROSITE" id="PS50222">
    <property type="entry name" value="EF_HAND_2"/>
    <property type="match status" value="1"/>
</dbReference>
<dbReference type="Proteomes" id="UP001159405">
    <property type="component" value="Unassembled WGS sequence"/>
</dbReference>
<dbReference type="EMBL" id="CALNXK010000208">
    <property type="protein sequence ID" value="CAH3176068.1"/>
    <property type="molecule type" value="Genomic_DNA"/>
</dbReference>
<dbReference type="InterPro" id="IPR002048">
    <property type="entry name" value="EF_hand_dom"/>
</dbReference>
<evidence type="ECO:0000259" key="1">
    <source>
        <dbReference type="PROSITE" id="PS50222"/>
    </source>
</evidence>
<accession>A0ABN8RB77</accession>
<keyword evidence="3" id="KW-1185">Reference proteome</keyword>
<evidence type="ECO:0000313" key="3">
    <source>
        <dbReference type="Proteomes" id="UP001159405"/>
    </source>
</evidence>
<dbReference type="InterPro" id="IPR011992">
    <property type="entry name" value="EF-hand-dom_pair"/>
</dbReference>
<gene>
    <name evidence="2" type="ORF">PLOB_00017447</name>
</gene>
<organism evidence="2 3">
    <name type="scientific">Porites lobata</name>
    <dbReference type="NCBI Taxonomy" id="104759"/>
    <lineage>
        <taxon>Eukaryota</taxon>
        <taxon>Metazoa</taxon>
        <taxon>Cnidaria</taxon>
        <taxon>Anthozoa</taxon>
        <taxon>Hexacorallia</taxon>
        <taxon>Scleractinia</taxon>
        <taxon>Fungiina</taxon>
        <taxon>Poritidae</taxon>
        <taxon>Porites</taxon>
    </lineage>
</organism>
<dbReference type="Gene3D" id="1.10.238.10">
    <property type="entry name" value="EF-hand"/>
    <property type="match status" value="1"/>
</dbReference>
<sequence length="128" mass="15048">MEDSQEKDCSFLGNDTFPNLYDALVYERKFKSEYLERQIYERSPKSEPSIVKLIEKLSEPSIVKFIENQSEHLSKFVFKKISMIDIPKSSKLHRYVNKIFDEADLDDDSQLSFAEFEHVISKAPDFVK</sequence>
<name>A0ABN8RB77_9CNID</name>
<dbReference type="SUPFAM" id="SSF47473">
    <property type="entry name" value="EF-hand"/>
    <property type="match status" value="1"/>
</dbReference>
<comment type="caution">
    <text evidence="2">The sequence shown here is derived from an EMBL/GenBank/DDBJ whole genome shotgun (WGS) entry which is preliminary data.</text>
</comment>